<dbReference type="OrthoDB" id="6499590at2759"/>
<dbReference type="OMA" id="INACIGM"/>
<keyword evidence="3 5" id="KW-0808">Transferase</keyword>
<dbReference type="EMBL" id="CAEY01000070">
    <property type="status" value="NOT_ANNOTATED_CDS"/>
    <property type="molecule type" value="Genomic_DNA"/>
</dbReference>
<reference evidence="5" key="3">
    <citation type="submission" date="2014-03" db="EMBL/GenBank/DDBJ databases">
        <authorList>
            <person name="Ahn S.-J."/>
            <person name="Dermauw W."/>
            <person name="Wybouw N."/>
            <person name="Heckel D.G."/>
            <person name="Van Leeuwen T."/>
        </authorList>
    </citation>
    <scope>NUCLEOTIDE SEQUENCE</scope>
</reference>
<name>T1KGS4_TETUR</name>
<evidence type="ECO:0000313" key="6">
    <source>
        <dbReference type="EnsemblMetazoa" id="tetur11g01830.1"/>
    </source>
</evidence>
<evidence type="ECO:0000256" key="4">
    <source>
        <dbReference type="SAM" id="MobiDB-lite"/>
    </source>
</evidence>
<dbReference type="GeneID" id="107363904"/>
<proteinExistence type="evidence at transcript level"/>
<evidence type="ECO:0000256" key="3">
    <source>
        <dbReference type="ARBA" id="ARBA00022679"/>
    </source>
</evidence>
<dbReference type="AlphaFoldDB" id="T1KGS4"/>
<evidence type="ECO:0000313" key="7">
    <source>
        <dbReference type="Proteomes" id="UP000015104"/>
    </source>
</evidence>
<dbReference type="KEGG" id="tut:107363904"/>
<dbReference type="PANTHER" id="PTHR48043:SF145">
    <property type="entry name" value="FI06409P-RELATED"/>
    <property type="match status" value="1"/>
</dbReference>
<reference evidence="6" key="4">
    <citation type="submission" date="2015-06" db="UniProtKB">
        <authorList>
            <consortium name="EnsemblMetazoa"/>
        </authorList>
    </citation>
    <scope>IDENTIFICATION</scope>
</reference>
<dbReference type="EMBL" id="KJ584788">
    <property type="protein sequence ID" value="AHX56915.1"/>
    <property type="molecule type" value="mRNA"/>
</dbReference>
<evidence type="ECO:0000313" key="5">
    <source>
        <dbReference type="EMBL" id="AHX56915.1"/>
    </source>
</evidence>
<dbReference type="SUPFAM" id="SSF53756">
    <property type="entry name" value="UDP-Glycosyltransferase/glycogen phosphorylase"/>
    <property type="match status" value="1"/>
</dbReference>
<sequence length="479" mass="54883">MQPLKILFSALNSQGHVNACIAIAELLAPRGHEITFAVTSGWKELIEKHNFKYIEIVVNEPDDDFDSDYNDEKNGVNGSDDNNNTNTNGVNGHSENGGDTKNNDVKDKKATFLIDYISTMFAELRHKTWDRFKYFDEKWAKLNCKLFAFFGALDEPLAGVLDSVKPDLVIVDTLFWLPCLMKTTIPWISLWSCNPLLIYDDLPPFGSGFPTRGPRSEWEEFDSINSEKYRPVYEHNRRWLAKRGITVTEEKPKYHLLESPFLNIYNYPEILDYSDICKKPERWFRVDSAVREPDEKNPFKVPENLVNKPGKLIYFSLGSMASIDLELMKRVLACLAKAPHRFIVSKGPLHEQIDLADNMWGDRYVNQIGILPHVDLVITHGGNNTLTESLYFGKPVIVMPICFDQHDNAQRIVEKGLGLRVETYHFQDHELLEAIEKILNDDEIYGKLADVKAQLRASSTRDQVCQLIEQTAVLKRCPL</sequence>
<dbReference type="CDD" id="cd03784">
    <property type="entry name" value="GT1_Gtf-like"/>
    <property type="match status" value="1"/>
</dbReference>
<reference evidence="5" key="2">
    <citation type="journal article" date="2014" name="Insect Biochem. Mol. Biol.">
        <title>Bacterial origin of a diverse family of UDP-glycosyltransferase genes in the Tetranychus urticae genome.</title>
        <authorList>
            <person name="Ahn S.J."/>
            <person name="Dermauw W."/>
            <person name="Wybouw N."/>
            <person name="Heckel D.G."/>
            <person name="Van Leeuwen T."/>
        </authorList>
    </citation>
    <scope>NUCLEOTIDE SEQUENCE</scope>
</reference>
<dbReference type="Pfam" id="PF00201">
    <property type="entry name" value="UDPGT"/>
    <property type="match status" value="1"/>
</dbReference>
<feature type="region of interest" description="Disordered" evidence="4">
    <location>
        <begin position="65"/>
        <end position="103"/>
    </location>
</feature>
<evidence type="ECO:0000256" key="1">
    <source>
        <dbReference type="ARBA" id="ARBA00009995"/>
    </source>
</evidence>
<evidence type="ECO:0000256" key="2">
    <source>
        <dbReference type="ARBA" id="ARBA00022676"/>
    </source>
</evidence>
<keyword evidence="7" id="KW-1185">Reference proteome</keyword>
<comment type="similarity">
    <text evidence="1">Belongs to the UDP-glycosyltransferase family.</text>
</comment>
<dbReference type="RefSeq" id="NP_001310063.1">
    <property type="nucleotide sequence ID" value="NM_001323134.1"/>
</dbReference>
<gene>
    <name evidence="6" type="primary">107363904</name>
    <name evidence="5" type="synonym">UGT205C1</name>
</gene>
<organism evidence="6 7">
    <name type="scientific">Tetranychus urticae</name>
    <name type="common">Two-spotted spider mite</name>
    <dbReference type="NCBI Taxonomy" id="32264"/>
    <lineage>
        <taxon>Eukaryota</taxon>
        <taxon>Metazoa</taxon>
        <taxon>Ecdysozoa</taxon>
        <taxon>Arthropoda</taxon>
        <taxon>Chelicerata</taxon>
        <taxon>Arachnida</taxon>
        <taxon>Acari</taxon>
        <taxon>Acariformes</taxon>
        <taxon>Trombidiformes</taxon>
        <taxon>Prostigmata</taxon>
        <taxon>Eleutherengona</taxon>
        <taxon>Raphignathae</taxon>
        <taxon>Tetranychoidea</taxon>
        <taxon>Tetranychidae</taxon>
        <taxon>Tetranychus</taxon>
    </lineage>
</organism>
<dbReference type="Proteomes" id="UP000015104">
    <property type="component" value="Unassembled WGS sequence"/>
</dbReference>
<keyword evidence="2" id="KW-0328">Glycosyltransferase</keyword>
<dbReference type="GO" id="GO:0008194">
    <property type="term" value="F:UDP-glycosyltransferase activity"/>
    <property type="evidence" value="ECO:0007669"/>
    <property type="project" value="InterPro"/>
</dbReference>
<dbReference type="PANTHER" id="PTHR48043">
    <property type="entry name" value="EG:EG0003.4 PROTEIN-RELATED"/>
    <property type="match status" value="1"/>
</dbReference>
<dbReference type="EnsemblMetazoa" id="tetur11g01830.1">
    <property type="protein sequence ID" value="tetur11g01830.1"/>
    <property type="gene ID" value="tetur11g01830"/>
</dbReference>
<accession>T1KGS4</accession>
<dbReference type="InterPro" id="IPR002213">
    <property type="entry name" value="UDP_glucos_trans"/>
</dbReference>
<reference evidence="7" key="1">
    <citation type="submission" date="2011-08" db="EMBL/GenBank/DDBJ databases">
        <authorList>
            <person name="Rombauts S."/>
        </authorList>
    </citation>
    <scope>NUCLEOTIDE SEQUENCE</scope>
    <source>
        <strain evidence="7">London</strain>
    </source>
</reference>
<dbReference type="HOGENOM" id="CLU_000537_0_0_1"/>
<dbReference type="Gene3D" id="3.40.50.2000">
    <property type="entry name" value="Glycogen Phosphorylase B"/>
    <property type="match status" value="2"/>
</dbReference>
<protein>
    <submittedName>
        <fullName evidence="5">UDP-glycosyltransferase 205C1</fullName>
    </submittedName>
</protein>
<feature type="compositionally biased region" description="Low complexity" evidence="4">
    <location>
        <begin position="75"/>
        <end position="92"/>
    </location>
</feature>
<dbReference type="eggNOG" id="KOG1192">
    <property type="taxonomic scope" value="Eukaryota"/>
</dbReference>
<dbReference type="InterPro" id="IPR050271">
    <property type="entry name" value="UDP-glycosyltransferase"/>
</dbReference>